<organism evidence="5 6">
    <name type="scientific">Neolewinella litorea</name>
    <dbReference type="NCBI Taxonomy" id="2562452"/>
    <lineage>
        <taxon>Bacteria</taxon>
        <taxon>Pseudomonadati</taxon>
        <taxon>Bacteroidota</taxon>
        <taxon>Saprospiria</taxon>
        <taxon>Saprospirales</taxon>
        <taxon>Lewinellaceae</taxon>
        <taxon>Neolewinella</taxon>
    </lineage>
</organism>
<dbReference type="Proteomes" id="UP000308528">
    <property type="component" value="Unassembled WGS sequence"/>
</dbReference>
<dbReference type="EMBL" id="SRSF01000001">
    <property type="protein sequence ID" value="THH42027.1"/>
    <property type="molecule type" value="Genomic_DNA"/>
</dbReference>
<evidence type="ECO:0000256" key="2">
    <source>
        <dbReference type="ARBA" id="ARBA00022801"/>
    </source>
</evidence>
<dbReference type="Pfam" id="PF02626">
    <property type="entry name" value="CT_A_B"/>
    <property type="match status" value="1"/>
</dbReference>
<evidence type="ECO:0000259" key="4">
    <source>
        <dbReference type="SMART" id="SM00797"/>
    </source>
</evidence>
<dbReference type="GO" id="GO:0016787">
    <property type="term" value="F:hydrolase activity"/>
    <property type="evidence" value="ECO:0007669"/>
    <property type="project" value="UniProtKB-KW"/>
</dbReference>
<evidence type="ECO:0000256" key="3">
    <source>
        <dbReference type="ARBA" id="ARBA00022840"/>
    </source>
</evidence>
<dbReference type="GO" id="GO:0016740">
    <property type="term" value="F:transferase activity"/>
    <property type="evidence" value="ECO:0007669"/>
    <property type="project" value="UniProtKB-KW"/>
</dbReference>
<dbReference type="SMART" id="SM00797">
    <property type="entry name" value="AHS2"/>
    <property type="match status" value="1"/>
</dbReference>
<dbReference type="OrthoDB" id="9782422at2"/>
<gene>
    <name evidence="5" type="ORF">E4021_05455</name>
</gene>
<keyword evidence="5" id="KW-0808">Transferase</keyword>
<keyword evidence="1" id="KW-0547">Nucleotide-binding</keyword>
<dbReference type="PANTHER" id="PTHR43309">
    <property type="entry name" value="5-OXOPROLINASE SUBUNIT C"/>
    <property type="match status" value="1"/>
</dbReference>
<dbReference type="AlphaFoldDB" id="A0A4S4NS34"/>
<proteinExistence type="predicted"/>
<protein>
    <submittedName>
        <fullName evidence="5">Biotin-dependent carboxyltransferase</fullName>
    </submittedName>
</protein>
<name>A0A4S4NS34_9BACT</name>
<dbReference type="InterPro" id="IPR029000">
    <property type="entry name" value="Cyclophilin-like_dom_sf"/>
</dbReference>
<dbReference type="InterPro" id="IPR052708">
    <property type="entry name" value="PxpC"/>
</dbReference>
<keyword evidence="6" id="KW-1185">Reference proteome</keyword>
<evidence type="ECO:0000313" key="6">
    <source>
        <dbReference type="Proteomes" id="UP000308528"/>
    </source>
</evidence>
<dbReference type="PANTHER" id="PTHR43309:SF3">
    <property type="entry name" value="5-OXOPROLINASE SUBUNIT C"/>
    <property type="match status" value="1"/>
</dbReference>
<dbReference type="RefSeq" id="WP_136457088.1">
    <property type="nucleotide sequence ID" value="NZ_SRSF01000001.1"/>
</dbReference>
<dbReference type="GO" id="GO:0005524">
    <property type="term" value="F:ATP binding"/>
    <property type="evidence" value="ECO:0007669"/>
    <property type="project" value="UniProtKB-KW"/>
</dbReference>
<reference evidence="5 6" key="1">
    <citation type="submission" date="2019-04" db="EMBL/GenBank/DDBJ databases">
        <title>Lewinella litorea sp. nov., isolated from a marine sand.</title>
        <authorList>
            <person name="Yoon J.-H."/>
        </authorList>
    </citation>
    <scope>NUCLEOTIDE SEQUENCE [LARGE SCALE GENOMIC DNA]</scope>
    <source>
        <strain evidence="5 6">HSMS-39</strain>
    </source>
</reference>
<keyword evidence="2" id="KW-0378">Hydrolase</keyword>
<accession>A0A4S4NS34</accession>
<keyword evidence="3" id="KW-0067">ATP-binding</keyword>
<dbReference type="InterPro" id="IPR003778">
    <property type="entry name" value="CT_A_B"/>
</dbReference>
<comment type="caution">
    <text evidence="5">The sequence shown here is derived from an EMBL/GenBank/DDBJ whole genome shotgun (WGS) entry which is preliminary data.</text>
</comment>
<evidence type="ECO:0000313" key="5">
    <source>
        <dbReference type="EMBL" id="THH42027.1"/>
    </source>
</evidence>
<dbReference type="Gene3D" id="2.40.100.10">
    <property type="entry name" value="Cyclophilin-like"/>
    <property type="match status" value="1"/>
</dbReference>
<evidence type="ECO:0000256" key="1">
    <source>
        <dbReference type="ARBA" id="ARBA00022741"/>
    </source>
</evidence>
<sequence>MSRLLSVTAPKRGGGWRFVDGGRPGLRHLAIPGGGPADRESAATGNLLLKQAALSPCIEITLSGGRWRFNGQGTLALTGADFGWQLDGHPVDRYTTLPLEGEHELRGGFARRGCRGYLCVRGDWQLPRVMGSIEAGLPGAVMPQPGFSFRVSSDDHQPRQQEAPPVSFGMEMVAVDVVAGPEWHWLDRRHRDMLLNTPFRVGPASDRQGVRLELPASYDTTLPSLLSSPVLPGTVQWTPSGPILLGPDAQTVGGYPRVLVATALPDAVFQLRPGGEIIFRMVKGDP</sequence>
<feature type="domain" description="Carboxyltransferase" evidence="4">
    <location>
        <begin position="28"/>
        <end position="283"/>
    </location>
</feature>